<dbReference type="CDD" id="cd00084">
    <property type="entry name" value="HMG-box_SF"/>
    <property type="match status" value="1"/>
</dbReference>
<proteinExistence type="predicted"/>
<feature type="non-terminal residue" evidence="2">
    <location>
        <position position="84"/>
    </location>
</feature>
<sequence>RVFLVGIGGTREPTLFAPRFFLLILEKSGGGGPKKSNAYNRFMKSELKKLKEEFPDLDHVERFKMGAANWHKKKEEREAAKSKD</sequence>
<dbReference type="SUPFAM" id="SSF47095">
    <property type="entry name" value="HMG-box"/>
    <property type="match status" value="1"/>
</dbReference>
<evidence type="ECO:0000313" key="2">
    <source>
        <dbReference type="EMBL" id="KAF9785729.1"/>
    </source>
</evidence>
<protein>
    <recommendedName>
        <fullName evidence="1">YABBY protein C-terminal domain-containing protein</fullName>
    </recommendedName>
</protein>
<dbReference type="Proteomes" id="UP000736335">
    <property type="component" value="Unassembled WGS sequence"/>
</dbReference>
<dbReference type="InterPro" id="IPR036910">
    <property type="entry name" value="HMG_box_dom_sf"/>
</dbReference>
<dbReference type="Pfam" id="PF04690">
    <property type="entry name" value="YABBY"/>
    <property type="match status" value="1"/>
</dbReference>
<dbReference type="InterPro" id="IPR056775">
    <property type="entry name" value="YABBY_C"/>
</dbReference>
<comment type="caution">
    <text evidence="2">The sequence shown here is derived from an EMBL/GenBank/DDBJ whole genome shotgun (WGS) entry which is preliminary data.</text>
</comment>
<organism evidence="2 3">
    <name type="scientific">Thelephora terrestris</name>
    <dbReference type="NCBI Taxonomy" id="56493"/>
    <lineage>
        <taxon>Eukaryota</taxon>
        <taxon>Fungi</taxon>
        <taxon>Dikarya</taxon>
        <taxon>Basidiomycota</taxon>
        <taxon>Agaricomycotina</taxon>
        <taxon>Agaricomycetes</taxon>
        <taxon>Thelephorales</taxon>
        <taxon>Thelephoraceae</taxon>
        <taxon>Thelephora</taxon>
    </lineage>
</organism>
<feature type="domain" description="YABBY protein C-terminal" evidence="1">
    <location>
        <begin position="37"/>
        <end position="72"/>
    </location>
</feature>
<name>A0A9P6HGF1_9AGAM</name>
<dbReference type="AlphaFoldDB" id="A0A9P6HGF1"/>
<reference evidence="2" key="2">
    <citation type="submission" date="2020-11" db="EMBL/GenBank/DDBJ databases">
        <authorList>
            <consortium name="DOE Joint Genome Institute"/>
            <person name="Kuo A."/>
            <person name="Miyauchi S."/>
            <person name="Kiss E."/>
            <person name="Drula E."/>
            <person name="Kohler A."/>
            <person name="Sanchez-Garcia M."/>
            <person name="Andreopoulos B."/>
            <person name="Barry K.W."/>
            <person name="Bonito G."/>
            <person name="Buee M."/>
            <person name="Carver A."/>
            <person name="Chen C."/>
            <person name="Cichocki N."/>
            <person name="Clum A."/>
            <person name="Culley D."/>
            <person name="Crous P.W."/>
            <person name="Fauchery L."/>
            <person name="Girlanda M."/>
            <person name="Hayes R."/>
            <person name="Keri Z."/>
            <person name="Labutti K."/>
            <person name="Lipzen A."/>
            <person name="Lombard V."/>
            <person name="Magnuson J."/>
            <person name="Maillard F."/>
            <person name="Morin E."/>
            <person name="Murat C."/>
            <person name="Nolan M."/>
            <person name="Ohm R."/>
            <person name="Pangilinan J."/>
            <person name="Pereira M."/>
            <person name="Perotto S."/>
            <person name="Peter M."/>
            <person name="Riley R."/>
            <person name="Sitrit Y."/>
            <person name="Stielow B."/>
            <person name="Szollosi G."/>
            <person name="Zifcakova L."/>
            <person name="Stursova M."/>
            <person name="Spatafora J.W."/>
            <person name="Tedersoo L."/>
            <person name="Vaario L.-M."/>
            <person name="Yamada A."/>
            <person name="Yan M."/>
            <person name="Wang P."/>
            <person name="Xu J."/>
            <person name="Bruns T."/>
            <person name="Baldrian P."/>
            <person name="Vilgalys R."/>
            <person name="Henrissat B."/>
            <person name="Grigoriev I.V."/>
            <person name="Hibbett D."/>
            <person name="Nagy L.G."/>
            <person name="Martin F.M."/>
        </authorList>
    </citation>
    <scope>NUCLEOTIDE SEQUENCE</scope>
    <source>
        <strain evidence="2">UH-Tt-Lm1</strain>
    </source>
</reference>
<evidence type="ECO:0000259" key="1">
    <source>
        <dbReference type="Pfam" id="PF04690"/>
    </source>
</evidence>
<dbReference type="EMBL" id="WIUZ02000006">
    <property type="protein sequence ID" value="KAF9785729.1"/>
    <property type="molecule type" value="Genomic_DNA"/>
</dbReference>
<keyword evidence="3" id="KW-1185">Reference proteome</keyword>
<dbReference type="OrthoDB" id="667577at2759"/>
<reference evidence="2" key="1">
    <citation type="journal article" date="2020" name="Nat. Commun.">
        <title>Large-scale genome sequencing of mycorrhizal fungi provides insights into the early evolution of symbiotic traits.</title>
        <authorList>
            <person name="Miyauchi S."/>
            <person name="Kiss E."/>
            <person name="Kuo A."/>
            <person name="Drula E."/>
            <person name="Kohler A."/>
            <person name="Sanchez-Garcia M."/>
            <person name="Morin E."/>
            <person name="Andreopoulos B."/>
            <person name="Barry K.W."/>
            <person name="Bonito G."/>
            <person name="Buee M."/>
            <person name="Carver A."/>
            <person name="Chen C."/>
            <person name="Cichocki N."/>
            <person name="Clum A."/>
            <person name="Culley D."/>
            <person name="Crous P.W."/>
            <person name="Fauchery L."/>
            <person name="Girlanda M."/>
            <person name="Hayes R.D."/>
            <person name="Keri Z."/>
            <person name="LaButti K."/>
            <person name="Lipzen A."/>
            <person name="Lombard V."/>
            <person name="Magnuson J."/>
            <person name="Maillard F."/>
            <person name="Murat C."/>
            <person name="Nolan M."/>
            <person name="Ohm R.A."/>
            <person name="Pangilinan J."/>
            <person name="Pereira M.F."/>
            <person name="Perotto S."/>
            <person name="Peter M."/>
            <person name="Pfister S."/>
            <person name="Riley R."/>
            <person name="Sitrit Y."/>
            <person name="Stielow J.B."/>
            <person name="Szollosi G."/>
            <person name="Zifcakova L."/>
            <person name="Stursova M."/>
            <person name="Spatafora J.W."/>
            <person name="Tedersoo L."/>
            <person name="Vaario L.M."/>
            <person name="Yamada A."/>
            <person name="Yan M."/>
            <person name="Wang P."/>
            <person name="Xu J."/>
            <person name="Bruns T."/>
            <person name="Baldrian P."/>
            <person name="Vilgalys R."/>
            <person name="Dunand C."/>
            <person name="Henrissat B."/>
            <person name="Grigoriev I.V."/>
            <person name="Hibbett D."/>
            <person name="Nagy L.G."/>
            <person name="Martin F.M."/>
        </authorList>
    </citation>
    <scope>NUCLEOTIDE SEQUENCE</scope>
    <source>
        <strain evidence="2">UH-Tt-Lm1</strain>
    </source>
</reference>
<dbReference type="Gene3D" id="1.10.30.10">
    <property type="entry name" value="High mobility group box domain"/>
    <property type="match status" value="1"/>
</dbReference>
<gene>
    <name evidence="2" type="ORF">BJ322DRAFT_735988</name>
</gene>
<evidence type="ECO:0000313" key="3">
    <source>
        <dbReference type="Proteomes" id="UP000736335"/>
    </source>
</evidence>
<accession>A0A9P6HGF1</accession>